<keyword evidence="3" id="KW-1185">Reference proteome</keyword>
<feature type="transmembrane region" description="Helical" evidence="1">
    <location>
        <begin position="214"/>
        <end position="233"/>
    </location>
</feature>
<keyword evidence="1" id="KW-0812">Transmembrane</keyword>
<protein>
    <submittedName>
        <fullName evidence="2">Uncharacterized protein</fullName>
    </submittedName>
</protein>
<feature type="transmembrane region" description="Helical" evidence="1">
    <location>
        <begin position="245"/>
        <end position="268"/>
    </location>
</feature>
<comment type="caution">
    <text evidence="2">The sequence shown here is derived from an EMBL/GenBank/DDBJ whole genome shotgun (WGS) entry which is preliminary data.</text>
</comment>
<proteinExistence type="predicted"/>
<keyword evidence="1" id="KW-0472">Membrane</keyword>
<evidence type="ECO:0000313" key="3">
    <source>
        <dbReference type="Proteomes" id="UP001596545"/>
    </source>
</evidence>
<dbReference type="EMBL" id="JBHTBL010000019">
    <property type="protein sequence ID" value="MFC7325920.1"/>
    <property type="molecule type" value="Genomic_DNA"/>
</dbReference>
<evidence type="ECO:0000256" key="1">
    <source>
        <dbReference type="SAM" id="Phobius"/>
    </source>
</evidence>
<feature type="transmembrane region" description="Helical" evidence="1">
    <location>
        <begin position="91"/>
        <end position="108"/>
    </location>
</feature>
<sequence length="321" mass="34218">MNANPFRSAYRTGVTVLMELYARNRILCLVAVANLSLAVVFTALMALDGRTVLGRNVWTKPWKFATSIAVFTGTMGWILPSLSLSIRVERLATTVIGGAMTIEIVLISTQAARGVASHFNDTTLLNTVVYAVMGITITISSLVVAYVLWRVVRNPPDLAPAYLWGVAIGMFVFVIASFEGWLMVSEGGHGVGVANDARGLPLLNWSVTGGDLRVAHFVGLHALQVVPLAGYVLSGWETLAPRESVIAVSSIGILYGGITLVTFIQAVLGHSLISSLIIPWLPPSFGAGIVLVGVICGTVLLAATWQRAERTDETSPPKTGF</sequence>
<feature type="transmembrane region" description="Helical" evidence="1">
    <location>
        <begin position="26"/>
        <end position="47"/>
    </location>
</feature>
<feature type="transmembrane region" description="Helical" evidence="1">
    <location>
        <begin position="128"/>
        <end position="149"/>
    </location>
</feature>
<reference evidence="2 3" key="1">
    <citation type="journal article" date="2019" name="Int. J. Syst. Evol. Microbiol.">
        <title>The Global Catalogue of Microorganisms (GCM) 10K type strain sequencing project: providing services to taxonomists for standard genome sequencing and annotation.</title>
        <authorList>
            <consortium name="The Broad Institute Genomics Platform"/>
            <consortium name="The Broad Institute Genome Sequencing Center for Infectious Disease"/>
            <person name="Wu L."/>
            <person name="Ma J."/>
        </authorList>
    </citation>
    <scope>NUCLEOTIDE SEQUENCE [LARGE SCALE GENOMIC DNA]</scope>
    <source>
        <strain evidence="2 3">CGMCC 1.12554</strain>
    </source>
</reference>
<accession>A0ABD6ANP1</accession>
<feature type="transmembrane region" description="Helical" evidence="1">
    <location>
        <begin position="280"/>
        <end position="303"/>
    </location>
</feature>
<keyword evidence="1" id="KW-1133">Transmembrane helix</keyword>
<dbReference type="RefSeq" id="WP_256409658.1">
    <property type="nucleotide sequence ID" value="NZ_JANHDN010000006.1"/>
</dbReference>
<evidence type="ECO:0000313" key="2">
    <source>
        <dbReference type="EMBL" id="MFC7325920.1"/>
    </source>
</evidence>
<feature type="transmembrane region" description="Helical" evidence="1">
    <location>
        <begin position="161"/>
        <end position="184"/>
    </location>
</feature>
<organism evidence="2 3">
    <name type="scientific">Halorubrum rutilum</name>
    <dbReference type="NCBI Taxonomy" id="1364933"/>
    <lineage>
        <taxon>Archaea</taxon>
        <taxon>Methanobacteriati</taxon>
        <taxon>Methanobacteriota</taxon>
        <taxon>Stenosarchaea group</taxon>
        <taxon>Halobacteria</taxon>
        <taxon>Halobacteriales</taxon>
        <taxon>Haloferacaceae</taxon>
        <taxon>Halorubrum</taxon>
    </lineage>
</organism>
<dbReference type="Proteomes" id="UP001596545">
    <property type="component" value="Unassembled WGS sequence"/>
</dbReference>
<dbReference type="AlphaFoldDB" id="A0ABD6ANP1"/>
<name>A0ABD6ANP1_9EURY</name>
<feature type="transmembrane region" description="Helical" evidence="1">
    <location>
        <begin position="62"/>
        <end position="79"/>
    </location>
</feature>
<gene>
    <name evidence="2" type="ORF">ACFQMF_15235</name>
</gene>